<gene>
    <name evidence="1" type="ORF">LCGC14_2335170</name>
</gene>
<organism evidence="1">
    <name type="scientific">marine sediment metagenome</name>
    <dbReference type="NCBI Taxonomy" id="412755"/>
    <lineage>
        <taxon>unclassified sequences</taxon>
        <taxon>metagenomes</taxon>
        <taxon>ecological metagenomes</taxon>
    </lineage>
</organism>
<dbReference type="EMBL" id="LAZR01033650">
    <property type="protein sequence ID" value="KKL47476.1"/>
    <property type="molecule type" value="Genomic_DNA"/>
</dbReference>
<dbReference type="AlphaFoldDB" id="A0A0F9D150"/>
<name>A0A0F9D150_9ZZZZ</name>
<protein>
    <recommendedName>
        <fullName evidence="2">Resolvase HTH domain-containing protein</fullName>
    </recommendedName>
</protein>
<evidence type="ECO:0008006" key="2">
    <source>
        <dbReference type="Google" id="ProtNLM"/>
    </source>
</evidence>
<reference evidence="1" key="1">
    <citation type="journal article" date="2015" name="Nature">
        <title>Complex archaea that bridge the gap between prokaryotes and eukaryotes.</title>
        <authorList>
            <person name="Spang A."/>
            <person name="Saw J.H."/>
            <person name="Jorgensen S.L."/>
            <person name="Zaremba-Niedzwiedzka K."/>
            <person name="Martijn J."/>
            <person name="Lind A.E."/>
            <person name="van Eijk R."/>
            <person name="Schleper C."/>
            <person name="Guy L."/>
            <person name="Ettema T.J."/>
        </authorList>
    </citation>
    <scope>NUCLEOTIDE SEQUENCE</scope>
</reference>
<evidence type="ECO:0000313" key="1">
    <source>
        <dbReference type="EMBL" id="KKL47476.1"/>
    </source>
</evidence>
<proteinExistence type="predicted"/>
<dbReference type="Gene3D" id="1.10.10.60">
    <property type="entry name" value="Homeodomain-like"/>
    <property type="match status" value="1"/>
</dbReference>
<dbReference type="SUPFAM" id="SSF46689">
    <property type="entry name" value="Homeodomain-like"/>
    <property type="match status" value="1"/>
</dbReference>
<accession>A0A0F9D150</accession>
<sequence>MKKTCEIEVCNNKYYGLGYCNKHYAKYRKYGDPLAGKEIELHNMTNTPEYKTWRHMKDRCLNPKNKCYKDYGGRGIQICPEWRNSFLAFFKDMGPRLSNQSIDRIDNNLGYSKENCRWSSPKSQTRNQRSTVLNENIVAEIRELFAEGYTRKEISEKLDLKYDTVYRVLKKNPDGSWVFWKPVRKIKAL</sequence>
<comment type="caution">
    <text evidence="1">The sequence shown here is derived from an EMBL/GenBank/DDBJ whole genome shotgun (WGS) entry which is preliminary data.</text>
</comment>
<dbReference type="InterPro" id="IPR009057">
    <property type="entry name" value="Homeodomain-like_sf"/>
</dbReference>